<feature type="compositionally biased region" description="Basic and acidic residues" evidence="1">
    <location>
        <begin position="1"/>
        <end position="10"/>
    </location>
</feature>
<dbReference type="AlphaFoldDB" id="A0A0F6WFK4"/>
<gene>
    <name evidence="2" type="ORF">pJD12_350</name>
</gene>
<dbReference type="RefSeq" id="WP_179205923.1">
    <property type="nucleotide sequence ID" value="NZ_KR152226.1"/>
</dbReference>
<geneLocation type="plasmid" evidence="2">
    <name>pJD12</name>
</geneLocation>
<keyword evidence="2" id="KW-0614">Plasmid</keyword>
<feature type="region of interest" description="Disordered" evidence="1">
    <location>
        <begin position="569"/>
        <end position="589"/>
    </location>
</feature>
<name>A0A0F6WFK4_9MICC</name>
<feature type="region of interest" description="Disordered" evidence="1">
    <location>
        <begin position="1"/>
        <end position="21"/>
    </location>
</feature>
<feature type="compositionally biased region" description="Acidic residues" evidence="1">
    <location>
        <begin position="579"/>
        <end position="589"/>
    </location>
</feature>
<protein>
    <submittedName>
        <fullName evidence="2">Uncharacterized protein</fullName>
    </submittedName>
</protein>
<sequence length="589" mass="64665">MAYSNRERPGGRAGLRDNTPTTFRPVAYRNLAARKNLWADYTTGRGVLDNGQAVPPKIGPRRKNPNLTDMLDTAAAVGADRIFFTGKTPVVTPGKRHWLLVQTPGWLDGGHNLGSPATGRFEHRQTGKRMLVQFVSGWFGDAPLSPDQARLAWQATEGIIGAHFRGAKLMDSPTATGANLWALTLPKNLEPYPLTEDIAEELHRTSGQHHVEHLVAGSSSDTHPDCIPLHDPAKTPKIDGFAYVDGRFMYGAMCSELGIGPGYRLRRDDTADMLRENPYARARVHVQFKVPDTWDHIGLIGVQHEKASEGWYWPNRPGATGSAWIDAAEFFVAARHGWQLDPIESVAFTTDVPGARDRDRRVRARPLDTWKDNLVKARAAVAGDPLMDEIIKTAVSAALRSILINTIGNFAARGRVQTHITFDPKEVPANAPDVKQHGKAFIWTTKPRFDGQAQRYYHPEFAVQVWGRARARMLSGPMAGGLQGGALHVPAHTLLGVRGDAIYTTEVPSWSLTEERGGGDDGRVGRMRLQGYVPGPLKIPADETARNRLRAKAARLGVDAAYSEYEMQAAPVDGTDYLPGDDEQEADGE</sequence>
<organism evidence="2">
    <name type="scientific">Micrococcus sp. MG-2010-D12</name>
    <dbReference type="NCBI Taxonomy" id="936902"/>
    <lineage>
        <taxon>Bacteria</taxon>
        <taxon>Bacillati</taxon>
        <taxon>Actinomycetota</taxon>
        <taxon>Actinomycetes</taxon>
        <taxon>Micrococcales</taxon>
        <taxon>Micrococcaceae</taxon>
        <taxon>Micrococcus</taxon>
    </lineage>
</organism>
<accession>A0A0F6WFK4</accession>
<reference evidence="2" key="1">
    <citation type="journal article" date="2015" name="Genome Announc.">
        <title>Complete Genome Sequence of the Linear Plasmid pJD12 Hosted by Micrococcus sp. D12, Isolated from a High-Altitude Volcanic Lake in Argentina.</title>
        <authorList>
            <person name="Dib J.R."/>
            <person name="Angelov A."/>
            <person name="Liebl W."/>
            <person name="Dobber J."/>
            <person name="Voget S."/>
            <person name="Schuldes J."/>
            <person name="Gorriti M."/>
            <person name="Farias M.E."/>
            <person name="Meinhardt F."/>
            <person name="Daniel R."/>
        </authorList>
    </citation>
    <scope>NUCLEOTIDE SEQUENCE</scope>
    <source>
        <strain evidence="2">MG-2010-D12</strain>
        <plasmid evidence="2">pJD12</plasmid>
    </source>
</reference>
<dbReference type="EMBL" id="KR152226">
    <property type="protein sequence ID" value="AKF15811.1"/>
    <property type="molecule type" value="Genomic_DNA"/>
</dbReference>
<evidence type="ECO:0000256" key="1">
    <source>
        <dbReference type="SAM" id="MobiDB-lite"/>
    </source>
</evidence>
<proteinExistence type="predicted"/>
<evidence type="ECO:0000313" key="2">
    <source>
        <dbReference type="EMBL" id="AKF15811.1"/>
    </source>
</evidence>